<evidence type="ECO:0000256" key="1">
    <source>
        <dbReference type="ARBA" id="ARBA00006625"/>
    </source>
</evidence>
<dbReference type="SUPFAM" id="SSF56235">
    <property type="entry name" value="N-terminal nucleophile aminohydrolases (Ntn hydrolases)"/>
    <property type="match status" value="1"/>
</dbReference>
<feature type="domain" description="Choloylglycine hydrolase/NAAA C-terminal" evidence="3">
    <location>
        <begin position="2"/>
        <end position="315"/>
    </location>
</feature>
<dbReference type="EMBL" id="DXBC01000036">
    <property type="protein sequence ID" value="HIZ78587.1"/>
    <property type="molecule type" value="Genomic_DNA"/>
</dbReference>
<dbReference type="Pfam" id="PF02275">
    <property type="entry name" value="CBAH"/>
    <property type="match status" value="1"/>
</dbReference>
<evidence type="ECO:0000256" key="2">
    <source>
        <dbReference type="ARBA" id="ARBA00022801"/>
    </source>
</evidence>
<reference evidence="4" key="1">
    <citation type="journal article" date="2021" name="PeerJ">
        <title>Extensive microbial diversity within the chicken gut microbiome revealed by metagenomics and culture.</title>
        <authorList>
            <person name="Gilroy R."/>
            <person name="Ravi A."/>
            <person name="Getino M."/>
            <person name="Pursley I."/>
            <person name="Horton D.L."/>
            <person name="Alikhan N.F."/>
            <person name="Baker D."/>
            <person name="Gharbi K."/>
            <person name="Hall N."/>
            <person name="Watson M."/>
            <person name="Adriaenssens E.M."/>
            <person name="Foster-Nyarko E."/>
            <person name="Jarju S."/>
            <person name="Secka A."/>
            <person name="Antonio M."/>
            <person name="Oren A."/>
            <person name="Chaudhuri R.R."/>
            <person name="La Ragione R."/>
            <person name="Hildebrand F."/>
            <person name="Pallen M.J."/>
        </authorList>
    </citation>
    <scope>NUCLEOTIDE SEQUENCE</scope>
    <source>
        <strain evidence="4">ChiBcec1-1093</strain>
    </source>
</reference>
<dbReference type="InterPro" id="IPR029055">
    <property type="entry name" value="Ntn_hydrolases_N"/>
</dbReference>
<dbReference type="InterPro" id="IPR029132">
    <property type="entry name" value="CBAH/NAAA_C"/>
</dbReference>
<organism evidence="4 5">
    <name type="scientific">Candidatus Lachnoclostridium stercorigallinarum</name>
    <dbReference type="NCBI Taxonomy" id="2838634"/>
    <lineage>
        <taxon>Bacteria</taxon>
        <taxon>Bacillati</taxon>
        <taxon>Bacillota</taxon>
        <taxon>Clostridia</taxon>
        <taxon>Lachnospirales</taxon>
        <taxon>Lachnospiraceae</taxon>
    </lineage>
</organism>
<dbReference type="Gene3D" id="3.60.60.10">
    <property type="entry name" value="Penicillin V Acylase, Chain A"/>
    <property type="match status" value="1"/>
</dbReference>
<accession>A0A9D2GGP3</accession>
<keyword evidence="2 4" id="KW-0378">Hydrolase</keyword>
<proteinExistence type="inferred from homology"/>
<dbReference type="PANTHER" id="PTHR35527">
    <property type="entry name" value="CHOLOYLGLYCINE HYDROLASE"/>
    <property type="match status" value="1"/>
</dbReference>
<dbReference type="CDD" id="cd00542">
    <property type="entry name" value="Ntn_PVA"/>
    <property type="match status" value="1"/>
</dbReference>
<comment type="similarity">
    <text evidence="1">Belongs to the peptidase C59 family.</text>
</comment>
<dbReference type="AlphaFoldDB" id="A0A9D2GGP3"/>
<reference evidence="4" key="2">
    <citation type="submission" date="2021-04" db="EMBL/GenBank/DDBJ databases">
        <authorList>
            <person name="Gilroy R."/>
        </authorList>
    </citation>
    <scope>NUCLEOTIDE SEQUENCE</scope>
    <source>
        <strain evidence="4">ChiBcec1-1093</strain>
    </source>
</reference>
<protein>
    <submittedName>
        <fullName evidence="4">Choloylglycine hydrolase family protein</fullName>
    </submittedName>
</protein>
<dbReference type="PANTHER" id="PTHR35527:SF2">
    <property type="entry name" value="HYDROLASE"/>
    <property type="match status" value="1"/>
</dbReference>
<comment type="caution">
    <text evidence="4">The sequence shown here is derived from an EMBL/GenBank/DDBJ whole genome shotgun (WGS) entry which is preliminary data.</text>
</comment>
<dbReference type="GO" id="GO:0016787">
    <property type="term" value="F:hydrolase activity"/>
    <property type="evidence" value="ECO:0007669"/>
    <property type="project" value="UniProtKB-KW"/>
</dbReference>
<dbReference type="InterPro" id="IPR052193">
    <property type="entry name" value="Peptidase_C59"/>
</dbReference>
<sequence length="329" mass="35438">MCTAMTLKTGEGSSLLGRTMDFSGELNPSVYIMPRNYQWINAMNTALITNPYSFIGAGQDAGGLAFADGVNEMGFGAAALYFPGYACYRDSGRESGRLPVAAWELVGFLLGRCENVDRAAAIMGEIALAAVADKVTGTVAPLHWLITDQSGRSMVIEAMADGVHVMENPMGVLTNSPDFSWQMTNLRNFMSASPRQNPGVRWGETELTPFGQGAGSSSLPGGFAPPARFVRTAFEKTCLPFPEGQREGVMACFHVLEGVSIPKGSVKTDTGADDYTQYTAVLDTATGEYFFRSYDNSQVTEARLTRERADGTAPVCLGPVKRQPSWDQL</sequence>
<name>A0A9D2GGP3_9FIRM</name>
<evidence type="ECO:0000259" key="3">
    <source>
        <dbReference type="Pfam" id="PF02275"/>
    </source>
</evidence>
<evidence type="ECO:0000313" key="4">
    <source>
        <dbReference type="EMBL" id="HIZ78587.1"/>
    </source>
</evidence>
<evidence type="ECO:0000313" key="5">
    <source>
        <dbReference type="Proteomes" id="UP000824101"/>
    </source>
</evidence>
<gene>
    <name evidence="4" type="ORF">IAA17_02170</name>
</gene>
<dbReference type="Proteomes" id="UP000824101">
    <property type="component" value="Unassembled WGS sequence"/>
</dbReference>